<name>A0A383UL58_BLUHO</name>
<feature type="coiled-coil region" evidence="1">
    <location>
        <begin position="102"/>
        <end position="232"/>
    </location>
</feature>
<dbReference type="InterPro" id="IPR048781">
    <property type="entry name" value="Sos7_CC"/>
</dbReference>
<dbReference type="VEuPathDB" id="FungiDB:BLGHR1_11281"/>
<dbReference type="InterPro" id="IPR037475">
    <property type="entry name" value="Sos7"/>
</dbReference>
<evidence type="ECO:0000313" key="3">
    <source>
        <dbReference type="EMBL" id="SZF00539.1"/>
    </source>
</evidence>
<gene>
    <name evidence="3" type="ORF">BLGHR1_11281</name>
</gene>
<keyword evidence="1" id="KW-0175">Coiled coil</keyword>
<proteinExistence type="predicted"/>
<dbReference type="AlphaFoldDB" id="A0A383UL58"/>
<evidence type="ECO:0000313" key="4">
    <source>
        <dbReference type="Proteomes" id="UP000275772"/>
    </source>
</evidence>
<protein>
    <recommendedName>
        <fullName evidence="2">Kinetochore protein Sos7 coiled-coil domain-containing protein</fullName>
    </recommendedName>
</protein>
<organism evidence="3 4">
    <name type="scientific">Blumeria hordei</name>
    <name type="common">Barley powdery mildew</name>
    <name type="synonym">Blumeria graminis f. sp. hordei</name>
    <dbReference type="NCBI Taxonomy" id="2867405"/>
    <lineage>
        <taxon>Eukaryota</taxon>
        <taxon>Fungi</taxon>
        <taxon>Dikarya</taxon>
        <taxon>Ascomycota</taxon>
        <taxon>Pezizomycotina</taxon>
        <taxon>Leotiomycetes</taxon>
        <taxon>Erysiphales</taxon>
        <taxon>Erysiphaceae</taxon>
        <taxon>Blumeria</taxon>
    </lineage>
</organism>
<dbReference type="PANTHER" id="PTHR37329:SF1">
    <property type="entry name" value="KINETOCHORE PROTEIN SOS7"/>
    <property type="match status" value="1"/>
</dbReference>
<dbReference type="Pfam" id="PF20882">
    <property type="entry name" value="Sos7"/>
    <property type="match status" value="1"/>
</dbReference>
<accession>A0A383UL58</accession>
<evidence type="ECO:0000256" key="1">
    <source>
        <dbReference type="SAM" id="Coils"/>
    </source>
</evidence>
<dbReference type="GO" id="GO:0000776">
    <property type="term" value="C:kinetochore"/>
    <property type="evidence" value="ECO:0007669"/>
    <property type="project" value="InterPro"/>
</dbReference>
<dbReference type="PANTHER" id="PTHR37329">
    <property type="entry name" value="KINETOCHORE PROTEIN SOS7"/>
    <property type="match status" value="1"/>
</dbReference>
<dbReference type="GO" id="GO:0051315">
    <property type="term" value="P:attachment of mitotic spindle microtubules to kinetochore"/>
    <property type="evidence" value="ECO:0007669"/>
    <property type="project" value="TreeGrafter"/>
</dbReference>
<feature type="domain" description="Kinetochore protein Sos7 coiled-coil" evidence="2">
    <location>
        <begin position="67"/>
        <end position="141"/>
    </location>
</feature>
<evidence type="ECO:0000259" key="2">
    <source>
        <dbReference type="Pfam" id="PF20882"/>
    </source>
</evidence>
<dbReference type="GO" id="GO:0034501">
    <property type="term" value="P:protein localization to kinetochore"/>
    <property type="evidence" value="ECO:0007669"/>
    <property type="project" value="InterPro"/>
</dbReference>
<dbReference type="Proteomes" id="UP000275772">
    <property type="component" value="Unassembled WGS sequence"/>
</dbReference>
<reference evidence="3 4" key="1">
    <citation type="submission" date="2017-11" db="EMBL/GenBank/DDBJ databases">
        <authorList>
            <person name="Kracher B."/>
        </authorList>
    </citation>
    <scope>NUCLEOTIDE SEQUENCE [LARGE SCALE GENOMIC DNA]</scope>
    <source>
        <strain evidence="3 4">RACE1</strain>
    </source>
</reference>
<dbReference type="EMBL" id="UNSH01000011">
    <property type="protein sequence ID" value="SZF00539.1"/>
    <property type="molecule type" value="Genomic_DNA"/>
</dbReference>
<sequence>MTVDSFRDVLKSLQDEQESAKLSFIKLGEPVSTTSETAGERRSDISSDSFNNLTLASLEADLEHYKELFSKLRFSYVEQVTKEKFIRAIVGDPPLVVEHTENMQLEESVSKAKSELNLKKAKVAELIKEIERKTKELCAKYDQIQTQTTQLHELPQKIESLQERINSLRESQPIDSNPFLAMPLEQTQNLLETKERERVDLDRQLEQLQAVTARKNKELERVHNELRTLEVKKLHSINAASEARKRKEESTSDIGDDLEEKGRWLRAVETGLKGILGIES</sequence>